<comment type="caution">
    <text evidence="22">The sequence shown here is derived from an EMBL/GenBank/DDBJ whole genome shotgun (WGS) entry which is preliminary data.</text>
</comment>
<evidence type="ECO:0000256" key="5">
    <source>
        <dbReference type="ARBA" id="ARBA00022679"/>
    </source>
</evidence>
<dbReference type="FunFam" id="3.30.200.20:FF:000178">
    <property type="entry name" value="serine/threonine-protein kinase PBS1-like"/>
    <property type="match status" value="1"/>
</dbReference>
<dbReference type="EMBL" id="BSEH01000204">
    <property type="protein sequence ID" value="GLJ57872.1"/>
    <property type="molecule type" value="Genomic_DNA"/>
</dbReference>
<dbReference type="SMART" id="SM00220">
    <property type="entry name" value="S_TKc"/>
    <property type="match status" value="1"/>
</dbReference>
<feature type="chain" id="PRO_5042441002" description="non-specific serine/threonine protein kinase" evidence="20">
    <location>
        <begin position="24"/>
        <end position="926"/>
    </location>
</feature>
<dbReference type="EC" id="2.7.11.1" evidence="2"/>
<dbReference type="PROSITE" id="PS50011">
    <property type="entry name" value="PROTEIN_KINASE_DOM"/>
    <property type="match status" value="1"/>
</dbReference>
<dbReference type="Gene3D" id="3.80.10.10">
    <property type="entry name" value="Ribonuclease Inhibitor"/>
    <property type="match status" value="1"/>
</dbReference>
<keyword evidence="4" id="KW-0433">Leucine-rich repeat</keyword>
<dbReference type="SUPFAM" id="SSF56112">
    <property type="entry name" value="Protein kinase-like (PK-like)"/>
    <property type="match status" value="1"/>
</dbReference>
<evidence type="ECO:0000256" key="8">
    <source>
        <dbReference type="ARBA" id="ARBA00022737"/>
    </source>
</evidence>
<dbReference type="InterPro" id="IPR024788">
    <property type="entry name" value="Malectin-like_Carb-bd_dom"/>
</dbReference>
<dbReference type="InterPro" id="IPR008271">
    <property type="entry name" value="Ser/Thr_kinase_AS"/>
</dbReference>
<keyword evidence="15" id="KW-0325">Glycoprotein</keyword>
<dbReference type="Pfam" id="PF12819">
    <property type="entry name" value="Malectin_like"/>
    <property type="match status" value="1"/>
</dbReference>
<accession>A0AAD3NS35</accession>
<dbReference type="GO" id="GO:0005524">
    <property type="term" value="F:ATP binding"/>
    <property type="evidence" value="ECO:0007669"/>
    <property type="project" value="UniProtKB-UniRule"/>
</dbReference>
<name>A0AAD3NS35_CRYJA</name>
<dbReference type="PROSITE" id="PS00107">
    <property type="entry name" value="PROTEIN_KINASE_ATP"/>
    <property type="match status" value="1"/>
</dbReference>
<organism evidence="22 24">
    <name type="scientific">Cryptomeria japonica</name>
    <name type="common">Japanese cedar</name>
    <name type="synonym">Cupressus japonica</name>
    <dbReference type="NCBI Taxonomy" id="3369"/>
    <lineage>
        <taxon>Eukaryota</taxon>
        <taxon>Viridiplantae</taxon>
        <taxon>Streptophyta</taxon>
        <taxon>Embryophyta</taxon>
        <taxon>Tracheophyta</taxon>
        <taxon>Spermatophyta</taxon>
        <taxon>Pinopsida</taxon>
        <taxon>Pinidae</taxon>
        <taxon>Conifers II</taxon>
        <taxon>Cupressales</taxon>
        <taxon>Cupressaceae</taxon>
        <taxon>Cryptomeria</taxon>
    </lineage>
</organism>
<evidence type="ECO:0000256" key="10">
    <source>
        <dbReference type="ARBA" id="ARBA00022777"/>
    </source>
</evidence>
<feature type="signal peptide" evidence="20">
    <location>
        <begin position="1"/>
        <end position="23"/>
    </location>
</feature>
<sequence length="926" mass="103536">MGYIAMVLVASIIILWCVAFVIAQPGFLSIDYGGKSNYKHENGIQWVPDDNYIQVGEKVEIRNSSMPEYQQSVRVFPGPLDKSCYQLPITPKVPHLARIWFYNGNYSVQSVSPLFRFSIETTEMLSVRNITSRISQLNLPSERILFSSSDALFICLIRTSETVTPFISAIELRTLQQGMYPQAKPGTILRMEARYDAGGNTTIRYPEDKFDRLWSPFLLLQGLQTITLQGTISTNNTQDLPPSAVMQTAATTLANQSIDMVFEPISNPLLLLYFAESNVLNVSDSMTMKVGQISLTLDRVERDFSAKEVGFNFGEIPTFGRNFTFDNIQLYRSSNRGPGPLINALEYYQLITTEIATYSADVDALAAMKKQFKINDWISDPCFVLPWEGIQCNNSPPSVRISDINLAGRSLTGSIPTVLAQMTELINISLANNNLTGTLPDFSRLRKLERLHLQNNSLSGEIPDWVSQLDNLKELFIDYNNFSGVIPQLLLQKNILTYEGNKYLTNTSQNPTPSNSNRSNVGVIVGAIGGGIIIIAFILIVSIIVYRRKFRRKDIVLADSKGSASESKSVNIFELDYSMVLVPNPTKSRAFTLEEMMTSTENFSFKIGRGGFGSVFRGKLQGGNQIAVKVLSLFSKQGVLEFLNEIDLLSRVHHKNLVSLLGYCNESRELMLVYEYMVVGSLKDRLYGNSAGQYPNLDWKTRLSIALDAAQGLEYLHISCTPKIIHRDIKTANILLDENLNGKLADFGLSRVTIDGEDSHVTTTVKGTAGYLDPEYFKTEVLTDKSDIYSFGVVLLEIICGRAPIDTKVSSNEINLVRWVTPFMEMVEYPEKFVEIVDKRLVGNYSNKSIAHVAKLAIRCVADNPLSRPSASEVLVEMKAAVQYHATSLDISEEIDIDYQDQQISPITQRDINSTDNSSYFSRSES</sequence>
<keyword evidence="3" id="KW-0723">Serine/threonine-protein kinase</keyword>
<evidence type="ECO:0000256" key="19">
    <source>
        <dbReference type="SAM" id="Phobius"/>
    </source>
</evidence>
<proteinExistence type="predicted"/>
<reference evidence="22" key="1">
    <citation type="submission" date="2022-12" db="EMBL/GenBank/DDBJ databases">
        <title>Chromosome-Level Genome Assembly of Japanese Cedar (Cryptomeriajaponica D. Don).</title>
        <authorList>
            <person name="Fujino T."/>
            <person name="Yamaguchi K."/>
            <person name="Yokoyama T."/>
            <person name="Hamanaka T."/>
            <person name="Harazono Y."/>
            <person name="Kamada H."/>
            <person name="Kobayashi W."/>
            <person name="Ujino-Ihara T."/>
            <person name="Uchiyama K."/>
            <person name="Matsumoto A."/>
            <person name="Izuno A."/>
            <person name="Tsumura Y."/>
            <person name="Toyoda A."/>
            <person name="Shigenobu S."/>
            <person name="Moriguchi Y."/>
            <person name="Ueno S."/>
            <person name="Kasahara M."/>
        </authorList>
    </citation>
    <scope>NUCLEOTIDE SEQUENCE</scope>
</reference>
<dbReference type="InterPro" id="IPR032675">
    <property type="entry name" value="LRR_dom_sf"/>
</dbReference>
<dbReference type="InterPro" id="IPR000719">
    <property type="entry name" value="Prot_kinase_dom"/>
</dbReference>
<evidence type="ECO:0000256" key="12">
    <source>
        <dbReference type="ARBA" id="ARBA00022989"/>
    </source>
</evidence>
<dbReference type="Pfam" id="PF07714">
    <property type="entry name" value="PK_Tyr_Ser-Thr"/>
    <property type="match status" value="1"/>
</dbReference>
<feature type="transmembrane region" description="Helical" evidence="19">
    <location>
        <begin position="521"/>
        <end position="546"/>
    </location>
</feature>
<keyword evidence="12 19" id="KW-1133">Transmembrane helix</keyword>
<evidence type="ECO:0000259" key="21">
    <source>
        <dbReference type="PROSITE" id="PS50011"/>
    </source>
</evidence>
<dbReference type="Gene3D" id="3.30.200.20">
    <property type="entry name" value="Phosphorylase Kinase, domain 1"/>
    <property type="match status" value="1"/>
</dbReference>
<feature type="domain" description="Protein kinase" evidence="21">
    <location>
        <begin position="601"/>
        <end position="888"/>
    </location>
</feature>
<dbReference type="Pfam" id="PF00560">
    <property type="entry name" value="LRR_1"/>
    <property type="match status" value="1"/>
</dbReference>
<evidence type="ECO:0000256" key="2">
    <source>
        <dbReference type="ARBA" id="ARBA00012513"/>
    </source>
</evidence>
<evidence type="ECO:0000256" key="16">
    <source>
        <dbReference type="ARBA" id="ARBA00047899"/>
    </source>
</evidence>
<comment type="subcellular location">
    <subcellularLocation>
        <location evidence="1">Membrane</location>
        <topology evidence="1">Single-pass membrane protein</topology>
    </subcellularLocation>
</comment>
<dbReference type="CDD" id="cd14066">
    <property type="entry name" value="STKc_IRAK"/>
    <property type="match status" value="1"/>
</dbReference>
<dbReference type="InterPro" id="IPR001611">
    <property type="entry name" value="Leu-rich_rpt"/>
</dbReference>
<evidence type="ECO:0000256" key="9">
    <source>
        <dbReference type="ARBA" id="ARBA00022741"/>
    </source>
</evidence>
<evidence type="ECO:0000313" key="22">
    <source>
        <dbReference type="EMBL" id="GLJ57872.1"/>
    </source>
</evidence>
<keyword evidence="9 18" id="KW-0547">Nucleotide-binding</keyword>
<comment type="catalytic activity">
    <reaction evidence="16">
        <text>L-threonyl-[protein] + ATP = O-phospho-L-threonyl-[protein] + ADP + H(+)</text>
        <dbReference type="Rhea" id="RHEA:46608"/>
        <dbReference type="Rhea" id="RHEA-COMP:11060"/>
        <dbReference type="Rhea" id="RHEA-COMP:11605"/>
        <dbReference type="ChEBI" id="CHEBI:15378"/>
        <dbReference type="ChEBI" id="CHEBI:30013"/>
        <dbReference type="ChEBI" id="CHEBI:30616"/>
        <dbReference type="ChEBI" id="CHEBI:61977"/>
        <dbReference type="ChEBI" id="CHEBI:456216"/>
        <dbReference type="EC" id="2.7.11.1"/>
    </reaction>
</comment>
<keyword evidence="14" id="KW-0675">Receptor</keyword>
<dbReference type="InterPro" id="IPR011009">
    <property type="entry name" value="Kinase-like_dom_sf"/>
</dbReference>
<dbReference type="InterPro" id="IPR017441">
    <property type="entry name" value="Protein_kinase_ATP_BS"/>
</dbReference>
<dbReference type="GO" id="GO:0016020">
    <property type="term" value="C:membrane"/>
    <property type="evidence" value="ECO:0007669"/>
    <property type="project" value="UniProtKB-SubCell"/>
</dbReference>
<dbReference type="Gene3D" id="1.10.510.10">
    <property type="entry name" value="Transferase(Phosphotransferase) domain 1"/>
    <property type="match status" value="1"/>
</dbReference>
<evidence type="ECO:0000313" key="24">
    <source>
        <dbReference type="Proteomes" id="UP001234787"/>
    </source>
</evidence>
<evidence type="ECO:0000256" key="20">
    <source>
        <dbReference type="SAM" id="SignalP"/>
    </source>
</evidence>
<dbReference type="PANTHER" id="PTHR45631">
    <property type="entry name" value="OS07G0107800 PROTEIN-RELATED"/>
    <property type="match status" value="1"/>
</dbReference>
<evidence type="ECO:0000256" key="14">
    <source>
        <dbReference type="ARBA" id="ARBA00023170"/>
    </source>
</evidence>
<evidence type="ECO:0000256" key="3">
    <source>
        <dbReference type="ARBA" id="ARBA00022527"/>
    </source>
</evidence>
<dbReference type="InterPro" id="IPR001245">
    <property type="entry name" value="Ser-Thr/Tyr_kinase_cat_dom"/>
</dbReference>
<keyword evidence="6 19" id="KW-0812">Transmembrane</keyword>
<dbReference type="SUPFAM" id="SSF52058">
    <property type="entry name" value="L domain-like"/>
    <property type="match status" value="1"/>
</dbReference>
<evidence type="ECO:0000313" key="23">
    <source>
        <dbReference type="EMBL" id="GLJ57874.1"/>
    </source>
</evidence>
<dbReference type="FunFam" id="1.10.510.10:FF:000146">
    <property type="entry name" value="LRR receptor-like serine/threonine-protein kinase IOS1"/>
    <property type="match status" value="1"/>
</dbReference>
<evidence type="ECO:0000256" key="6">
    <source>
        <dbReference type="ARBA" id="ARBA00022692"/>
    </source>
</evidence>
<dbReference type="FunFam" id="3.80.10.10:FF:000041">
    <property type="entry name" value="LRR receptor-like serine/threonine-protein kinase ERECTA"/>
    <property type="match status" value="1"/>
</dbReference>
<evidence type="ECO:0000256" key="4">
    <source>
        <dbReference type="ARBA" id="ARBA00022614"/>
    </source>
</evidence>
<keyword evidence="11 18" id="KW-0067">ATP-binding</keyword>
<evidence type="ECO:0000256" key="13">
    <source>
        <dbReference type="ARBA" id="ARBA00023136"/>
    </source>
</evidence>
<keyword evidence="8" id="KW-0677">Repeat</keyword>
<keyword evidence="7 20" id="KW-0732">Signal</keyword>
<evidence type="ECO:0000256" key="7">
    <source>
        <dbReference type="ARBA" id="ARBA00022729"/>
    </source>
</evidence>
<keyword evidence="13 19" id="KW-0472">Membrane</keyword>
<protein>
    <recommendedName>
        <fullName evidence="2">non-specific serine/threonine protein kinase</fullName>
        <ecNumber evidence="2">2.7.11.1</ecNumber>
    </recommendedName>
</protein>
<feature type="binding site" evidence="18">
    <location>
        <position position="629"/>
    </location>
    <ligand>
        <name>ATP</name>
        <dbReference type="ChEBI" id="CHEBI:30616"/>
    </ligand>
</feature>
<comment type="catalytic activity">
    <reaction evidence="17">
        <text>L-seryl-[protein] + ATP = O-phospho-L-seryl-[protein] + ADP + H(+)</text>
        <dbReference type="Rhea" id="RHEA:17989"/>
        <dbReference type="Rhea" id="RHEA-COMP:9863"/>
        <dbReference type="Rhea" id="RHEA-COMP:11604"/>
        <dbReference type="ChEBI" id="CHEBI:15378"/>
        <dbReference type="ChEBI" id="CHEBI:29999"/>
        <dbReference type="ChEBI" id="CHEBI:30616"/>
        <dbReference type="ChEBI" id="CHEBI:83421"/>
        <dbReference type="ChEBI" id="CHEBI:456216"/>
        <dbReference type="EC" id="2.7.11.1"/>
    </reaction>
</comment>
<keyword evidence="10" id="KW-0418">Kinase</keyword>
<evidence type="ECO:0000256" key="17">
    <source>
        <dbReference type="ARBA" id="ARBA00048679"/>
    </source>
</evidence>
<dbReference type="GO" id="GO:0004674">
    <property type="term" value="F:protein serine/threonine kinase activity"/>
    <property type="evidence" value="ECO:0007669"/>
    <property type="project" value="UniProtKB-KW"/>
</dbReference>
<evidence type="ECO:0000256" key="18">
    <source>
        <dbReference type="PROSITE-ProRule" id="PRU10141"/>
    </source>
</evidence>
<evidence type="ECO:0000256" key="11">
    <source>
        <dbReference type="ARBA" id="ARBA00022840"/>
    </source>
</evidence>
<dbReference type="AlphaFoldDB" id="A0AAD3NS35"/>
<gene>
    <name evidence="22" type="ORF">SUGI_1382820</name>
    <name evidence="23" type="ORF">SUGI_1382840</name>
</gene>
<keyword evidence="24" id="KW-1185">Reference proteome</keyword>
<dbReference type="Proteomes" id="UP001234787">
    <property type="component" value="Unassembled WGS sequence"/>
</dbReference>
<keyword evidence="5" id="KW-0808">Transferase</keyword>
<evidence type="ECO:0000256" key="15">
    <source>
        <dbReference type="ARBA" id="ARBA00023180"/>
    </source>
</evidence>
<dbReference type="EMBL" id="BSEH01000204">
    <property type="protein sequence ID" value="GLJ57874.1"/>
    <property type="molecule type" value="Genomic_DNA"/>
</dbReference>
<dbReference type="PROSITE" id="PS00108">
    <property type="entry name" value="PROTEIN_KINASE_ST"/>
    <property type="match status" value="1"/>
</dbReference>
<evidence type="ECO:0000256" key="1">
    <source>
        <dbReference type="ARBA" id="ARBA00004167"/>
    </source>
</evidence>